<protein>
    <recommendedName>
        <fullName evidence="2">UPF0235 protein LNAT_P0978</fullName>
    </recommendedName>
</protein>
<dbReference type="SMART" id="SM01152">
    <property type="entry name" value="DUF167"/>
    <property type="match status" value="1"/>
</dbReference>
<comment type="caution">
    <text evidence="3">The sequence shown here is derived from an EMBL/GenBank/DDBJ whole genome shotgun (WGS) entry which is preliminary data.</text>
</comment>
<organism evidence="3 4">
    <name type="scientific">Lebetimonas natsushimae</name>
    <dbReference type="NCBI Taxonomy" id="1936991"/>
    <lineage>
        <taxon>Bacteria</taxon>
        <taxon>Pseudomonadati</taxon>
        <taxon>Campylobacterota</taxon>
        <taxon>Epsilonproteobacteria</taxon>
        <taxon>Nautiliales</taxon>
        <taxon>Nautiliaceae</taxon>
        <taxon>Lebetimonas</taxon>
    </lineage>
</organism>
<gene>
    <name evidence="3" type="ORF">LNAT_P0978</name>
</gene>
<dbReference type="Pfam" id="PF02594">
    <property type="entry name" value="DUF167"/>
    <property type="match status" value="1"/>
</dbReference>
<accession>A0A292YEI1</accession>
<dbReference type="HAMAP" id="MF_00634">
    <property type="entry name" value="UPF0235"/>
    <property type="match status" value="1"/>
</dbReference>
<dbReference type="InterPro" id="IPR036591">
    <property type="entry name" value="YggU-like_sf"/>
</dbReference>
<evidence type="ECO:0000256" key="2">
    <source>
        <dbReference type="HAMAP-Rule" id="MF_00634"/>
    </source>
</evidence>
<proteinExistence type="inferred from homology"/>
<dbReference type="GO" id="GO:0005737">
    <property type="term" value="C:cytoplasm"/>
    <property type="evidence" value="ECO:0007669"/>
    <property type="project" value="TreeGrafter"/>
</dbReference>
<dbReference type="SUPFAM" id="SSF69786">
    <property type="entry name" value="YggU-like"/>
    <property type="match status" value="1"/>
</dbReference>
<dbReference type="NCBIfam" id="TIGR00251">
    <property type="entry name" value="DUF167 family protein"/>
    <property type="match status" value="1"/>
</dbReference>
<evidence type="ECO:0000313" key="4">
    <source>
        <dbReference type="Proteomes" id="UP000217944"/>
    </source>
</evidence>
<dbReference type="PANTHER" id="PTHR13420">
    <property type="entry name" value="UPF0235 PROTEIN C15ORF40"/>
    <property type="match status" value="1"/>
</dbReference>
<name>A0A292YEI1_9BACT</name>
<dbReference type="PANTHER" id="PTHR13420:SF7">
    <property type="entry name" value="UPF0235 PROTEIN C15ORF40"/>
    <property type="match status" value="1"/>
</dbReference>
<dbReference type="EMBL" id="BDME01000002">
    <property type="protein sequence ID" value="GAX87681.1"/>
    <property type="molecule type" value="Genomic_DNA"/>
</dbReference>
<reference evidence="3 4" key="1">
    <citation type="journal article" date="2017" name="Syst. Appl. Microbiol.">
        <title>Lebetimonas natsushimae sp. nov., a novel strictly anaerobic, moderately thermophilic chemoautotroph isolated from a deep-sea hydrothermal vent polychaete nest in the Mid-Okinawa Trough.</title>
        <authorList>
            <person name="Nagata R."/>
            <person name="Takaki Y."/>
            <person name="Tame A."/>
            <person name="Nunoura T."/>
            <person name="Muto H."/>
            <person name="Mino S."/>
            <person name="Sawayama S."/>
            <person name="Takai K."/>
            <person name="Nakagawa S."/>
        </authorList>
    </citation>
    <scope>NUCLEOTIDE SEQUENCE [LARGE SCALE GENOMIC DNA]</scope>
    <source>
        <strain evidence="3 4">HS1857</strain>
    </source>
</reference>
<dbReference type="InterPro" id="IPR003746">
    <property type="entry name" value="DUF167"/>
</dbReference>
<dbReference type="AlphaFoldDB" id="A0A292YEI1"/>
<evidence type="ECO:0000256" key="1">
    <source>
        <dbReference type="ARBA" id="ARBA00010364"/>
    </source>
</evidence>
<dbReference type="Proteomes" id="UP000217944">
    <property type="component" value="Unassembled WGS sequence"/>
</dbReference>
<sequence>MKINNGEWKMSKFYEIKDEKVIFYVKAQPNSSKNKIAGLYGDNLKINIKAPAVEGAANKELIKFLSKTFKVSKSDIIIKGETSKRKQIIMPLNEKIENFLKEFND</sequence>
<dbReference type="Gene3D" id="3.30.1200.10">
    <property type="entry name" value="YggU-like"/>
    <property type="match status" value="1"/>
</dbReference>
<comment type="similarity">
    <text evidence="1 2">Belongs to the UPF0235 family.</text>
</comment>
<keyword evidence="4" id="KW-1185">Reference proteome</keyword>
<evidence type="ECO:0000313" key="3">
    <source>
        <dbReference type="EMBL" id="GAX87681.1"/>
    </source>
</evidence>